<dbReference type="STRING" id="1166018.FAES_4192"/>
<dbReference type="Proteomes" id="UP000011058">
    <property type="component" value="Chromosome"/>
</dbReference>
<proteinExistence type="inferred from homology"/>
<feature type="binding site" evidence="3">
    <location>
        <position position="225"/>
    </location>
    <ligand>
        <name>a divalent metal cation</name>
        <dbReference type="ChEBI" id="CHEBI:60240"/>
        <label>1</label>
    </ligand>
</feature>
<evidence type="ECO:0008006" key="6">
    <source>
        <dbReference type="Google" id="ProtNLM"/>
    </source>
</evidence>
<dbReference type="Pfam" id="PF01784">
    <property type="entry name" value="DUF34_NIF3"/>
    <property type="match status" value="1"/>
</dbReference>
<name>I0KDI9_9BACT</name>
<evidence type="ECO:0000256" key="3">
    <source>
        <dbReference type="PIRSR" id="PIRSR602678-1"/>
    </source>
</evidence>
<dbReference type="GO" id="GO:0005737">
    <property type="term" value="C:cytoplasm"/>
    <property type="evidence" value="ECO:0007669"/>
    <property type="project" value="TreeGrafter"/>
</dbReference>
<keyword evidence="2 3" id="KW-0479">Metal-binding</keyword>
<reference evidence="4 5" key="1">
    <citation type="journal article" date="2012" name="J. Bacteriol.">
        <title>Genome Sequence of Fibrella aestuarina BUZ 2T, a Filamentous Marine Bacterium.</title>
        <authorList>
            <person name="Filippini M."/>
            <person name="Qi W."/>
            <person name="Blom J."/>
            <person name="Goesmann A."/>
            <person name="Smits T.H."/>
            <person name="Bagheri H.C."/>
        </authorList>
    </citation>
    <scope>NUCLEOTIDE SEQUENCE [LARGE SCALE GENOMIC DNA]</scope>
    <source>
        <strain evidence="5">BUZ 2T</strain>
    </source>
</reference>
<dbReference type="HOGENOM" id="CLU_102972_0_0_10"/>
<evidence type="ECO:0000313" key="5">
    <source>
        <dbReference type="Proteomes" id="UP000011058"/>
    </source>
</evidence>
<sequence length="259" mass="29286">MNICDSVAMQHLNLADINAYLQKTLLVDRFPASEQGGIYRASDRPIRRLGLALDPPPQLADWVRAEQLDALWLHRPWRVELEQLSADIGILHQHLPFDEHLTMGMNPRLADLMGLINVAEFGYKRAPDDLGNPMPPRPIGMIGDALLRPFTDWVSFVEHAFTGFDRAEWGYDPMPTRVVVAGVMNSELIREAYERGASLYLTGEYRTGAQPAVEETGMAVIAIGHRRTEEWGLRMLKKMLRRQWPELEVFVAAGSETTP</sequence>
<dbReference type="SUPFAM" id="SSF102705">
    <property type="entry name" value="NIF3 (NGG1p interacting factor 3)-like"/>
    <property type="match status" value="1"/>
</dbReference>
<dbReference type="PATRIC" id="fig|1166018.3.peg.1147"/>
<dbReference type="Gene3D" id="3.40.1390.30">
    <property type="entry name" value="NIF3 (NGG1p interacting factor 3)-like"/>
    <property type="match status" value="2"/>
</dbReference>
<dbReference type="PANTHER" id="PTHR13799">
    <property type="entry name" value="NGG1 INTERACTING FACTOR 3"/>
    <property type="match status" value="1"/>
</dbReference>
<gene>
    <name evidence="4" type="ORF">FAES_4192</name>
</gene>
<dbReference type="AlphaFoldDB" id="I0KDI9"/>
<accession>I0KDI9</accession>
<evidence type="ECO:0000256" key="2">
    <source>
        <dbReference type="ARBA" id="ARBA00022723"/>
    </source>
</evidence>
<dbReference type="eggNOG" id="COG0327">
    <property type="taxonomic scope" value="Bacteria"/>
</dbReference>
<organism evidence="4 5">
    <name type="scientific">Fibrella aestuarina BUZ 2</name>
    <dbReference type="NCBI Taxonomy" id="1166018"/>
    <lineage>
        <taxon>Bacteria</taxon>
        <taxon>Pseudomonadati</taxon>
        <taxon>Bacteroidota</taxon>
        <taxon>Cytophagia</taxon>
        <taxon>Cytophagales</taxon>
        <taxon>Spirosomataceae</taxon>
        <taxon>Fibrella</taxon>
    </lineage>
</organism>
<feature type="binding site" evidence="3">
    <location>
        <position position="229"/>
    </location>
    <ligand>
        <name>a divalent metal cation</name>
        <dbReference type="ChEBI" id="CHEBI:60240"/>
        <label>1</label>
    </ligand>
</feature>
<dbReference type="EMBL" id="HE796683">
    <property type="protein sequence ID" value="CCH02192.1"/>
    <property type="molecule type" value="Genomic_DNA"/>
</dbReference>
<feature type="binding site" evidence="3">
    <location>
        <position position="98"/>
    </location>
    <ligand>
        <name>a divalent metal cation</name>
        <dbReference type="ChEBI" id="CHEBI:60240"/>
        <label>1</label>
    </ligand>
</feature>
<dbReference type="InterPro" id="IPR036069">
    <property type="entry name" value="DUF34/NIF3_sf"/>
</dbReference>
<dbReference type="GO" id="GO:0046872">
    <property type="term" value="F:metal ion binding"/>
    <property type="evidence" value="ECO:0007669"/>
    <property type="project" value="UniProtKB-KW"/>
</dbReference>
<dbReference type="InterPro" id="IPR002678">
    <property type="entry name" value="DUF34/NIF3"/>
</dbReference>
<dbReference type="KEGG" id="fae:FAES_4192"/>
<protein>
    <recommendedName>
        <fullName evidence="6">NGG1p interacting factor NIF3</fullName>
    </recommendedName>
</protein>
<keyword evidence="5" id="KW-1185">Reference proteome</keyword>
<comment type="similarity">
    <text evidence="1">Belongs to the GTP cyclohydrolase I type 2/NIF3 family.</text>
</comment>
<dbReference type="PANTHER" id="PTHR13799:SF14">
    <property type="entry name" value="GTP CYCLOHYDROLASE 1 TYPE 2 HOMOLOG"/>
    <property type="match status" value="1"/>
</dbReference>
<evidence type="ECO:0000256" key="1">
    <source>
        <dbReference type="ARBA" id="ARBA00006964"/>
    </source>
</evidence>
<evidence type="ECO:0000313" key="4">
    <source>
        <dbReference type="EMBL" id="CCH02192.1"/>
    </source>
</evidence>